<keyword evidence="3" id="KW-1185">Reference proteome</keyword>
<evidence type="ECO:0000259" key="1">
    <source>
        <dbReference type="Pfam" id="PF01872"/>
    </source>
</evidence>
<dbReference type="GO" id="GO:0008703">
    <property type="term" value="F:5-amino-6-(5-phosphoribosylamino)uracil reductase activity"/>
    <property type="evidence" value="ECO:0007669"/>
    <property type="project" value="InterPro"/>
</dbReference>
<name>H5XCV5_9PSEU</name>
<dbReference type="PANTHER" id="PTHR38011">
    <property type="entry name" value="DIHYDROFOLATE REDUCTASE FAMILY PROTEIN (AFU_ORTHOLOGUE AFUA_8G06820)"/>
    <property type="match status" value="1"/>
</dbReference>
<evidence type="ECO:0000313" key="2">
    <source>
        <dbReference type="EMBL" id="EHR62349.1"/>
    </source>
</evidence>
<sequence length="178" mass="19443">MGRIIANFFISLDGVVEAPDEWHFPYFDDEMGAVVGAGMDTNKAFLMGRTLYEEWAAYWPNSTDEPFATFFNTMPKYVVSGSLTNPSWANTTVLPGDVDAVRRLKEEIAGDIGMSGSATTVRWLLANGLLDELRLLVHPIVVGHGARLFENTDTHKLALADSGTLSSGVLNLTYVPAD</sequence>
<gene>
    <name evidence="2" type="ORF">SaccyDRAFT_3521</name>
</gene>
<dbReference type="InterPro" id="IPR002734">
    <property type="entry name" value="RibDG_C"/>
</dbReference>
<protein>
    <submittedName>
        <fullName evidence="2">Dihydrofolate reductase</fullName>
    </submittedName>
</protein>
<dbReference type="InterPro" id="IPR050765">
    <property type="entry name" value="Riboflavin_Biosynth_HTPR"/>
</dbReference>
<dbReference type="Proteomes" id="UP000002791">
    <property type="component" value="Chromosome"/>
</dbReference>
<accession>H5XCV5</accession>
<dbReference type="HOGENOM" id="CLU_043966_1_2_11"/>
<dbReference type="SUPFAM" id="SSF53597">
    <property type="entry name" value="Dihydrofolate reductase-like"/>
    <property type="match status" value="1"/>
</dbReference>
<dbReference type="OrthoDB" id="7342392at2"/>
<dbReference type="GO" id="GO:0003690">
    <property type="term" value="F:double-stranded DNA binding"/>
    <property type="evidence" value="ECO:0007669"/>
    <property type="project" value="InterPro"/>
</dbReference>
<dbReference type="eggNOG" id="COG0262">
    <property type="taxonomic scope" value="Bacteria"/>
</dbReference>
<dbReference type="GO" id="GO:0009231">
    <property type="term" value="P:riboflavin biosynthetic process"/>
    <property type="evidence" value="ECO:0007669"/>
    <property type="project" value="InterPro"/>
</dbReference>
<proteinExistence type="predicted"/>
<dbReference type="Gene3D" id="3.40.430.10">
    <property type="entry name" value="Dihydrofolate Reductase, subunit A"/>
    <property type="match status" value="1"/>
</dbReference>
<reference evidence="2 3" key="1">
    <citation type="submission" date="2011-11" db="EMBL/GenBank/DDBJ databases">
        <title>The Noncontiguous Finished sequence of Saccharomonospora cyanea NA-134.</title>
        <authorList>
            <consortium name="US DOE Joint Genome Institute"/>
            <person name="Lucas S."/>
            <person name="Han J."/>
            <person name="Lapidus A."/>
            <person name="Cheng J.-F."/>
            <person name="Goodwin L."/>
            <person name="Pitluck S."/>
            <person name="Peters L."/>
            <person name="Ovchinnikova G."/>
            <person name="Lu M."/>
            <person name="Detter J.C."/>
            <person name="Han C."/>
            <person name="Tapia R."/>
            <person name="Land M."/>
            <person name="Hauser L."/>
            <person name="Kyrpides N."/>
            <person name="Ivanova N."/>
            <person name="Pagani I."/>
            <person name="Brambilla E.-M."/>
            <person name="Klenk H.-P."/>
            <person name="Woyke T."/>
        </authorList>
    </citation>
    <scope>NUCLEOTIDE SEQUENCE [LARGE SCALE GENOMIC DNA]</scope>
    <source>
        <strain evidence="2 3">NA-134</strain>
    </source>
</reference>
<dbReference type="InterPro" id="IPR024072">
    <property type="entry name" value="DHFR-like_dom_sf"/>
</dbReference>
<dbReference type="RefSeq" id="WP_005458102.1">
    <property type="nucleotide sequence ID" value="NZ_CM001440.1"/>
</dbReference>
<dbReference type="Pfam" id="PF01872">
    <property type="entry name" value="RibD_C"/>
    <property type="match status" value="1"/>
</dbReference>
<dbReference type="EMBL" id="CM001440">
    <property type="protein sequence ID" value="EHR62349.1"/>
    <property type="molecule type" value="Genomic_DNA"/>
</dbReference>
<dbReference type="AlphaFoldDB" id="H5XCV5"/>
<dbReference type="GO" id="GO:0006265">
    <property type="term" value="P:DNA topological change"/>
    <property type="evidence" value="ECO:0007669"/>
    <property type="project" value="InterPro"/>
</dbReference>
<dbReference type="STRING" id="882082.SaccyDRAFT_3521"/>
<evidence type="ECO:0000313" key="3">
    <source>
        <dbReference type="Proteomes" id="UP000002791"/>
    </source>
</evidence>
<dbReference type="PANTHER" id="PTHR38011:SF11">
    <property type="entry name" value="2,5-DIAMINO-6-RIBOSYLAMINO-4(3H)-PYRIMIDINONE 5'-PHOSPHATE REDUCTASE"/>
    <property type="match status" value="1"/>
</dbReference>
<feature type="domain" description="Bacterial bifunctional deaminase-reductase C-terminal" evidence="1">
    <location>
        <begin position="4"/>
        <end position="169"/>
    </location>
</feature>
<organism evidence="2 3">
    <name type="scientific">Saccharomonospora cyanea NA-134</name>
    <dbReference type="NCBI Taxonomy" id="882082"/>
    <lineage>
        <taxon>Bacteria</taxon>
        <taxon>Bacillati</taxon>
        <taxon>Actinomycetota</taxon>
        <taxon>Actinomycetes</taxon>
        <taxon>Pseudonocardiales</taxon>
        <taxon>Pseudonocardiaceae</taxon>
        <taxon>Saccharomonospora</taxon>
    </lineage>
</organism>
<dbReference type="InterPro" id="IPR018126">
    <property type="entry name" value="SASP_alpha/beta-type_CS"/>
</dbReference>
<dbReference type="PROSITE" id="PS00304">
    <property type="entry name" value="SASP_1"/>
    <property type="match status" value="1"/>
</dbReference>